<dbReference type="PROSITE" id="PS51257">
    <property type="entry name" value="PROKAR_LIPOPROTEIN"/>
    <property type="match status" value="1"/>
</dbReference>
<dbReference type="STRING" id="1508389.SAMN05444003_1767"/>
<dbReference type="Proteomes" id="UP000184074">
    <property type="component" value="Unassembled WGS sequence"/>
</dbReference>
<protein>
    <submittedName>
        <fullName evidence="1">Uncharacterized protein</fullName>
    </submittedName>
</protein>
<keyword evidence="2" id="KW-1185">Reference proteome</keyword>
<dbReference type="AlphaFoldDB" id="A0A1M5PQ65"/>
<dbReference type="OrthoDB" id="7875456at2"/>
<evidence type="ECO:0000313" key="1">
    <source>
        <dbReference type="EMBL" id="SHH03679.1"/>
    </source>
</evidence>
<dbReference type="EMBL" id="FQXB01000002">
    <property type="protein sequence ID" value="SHH03679.1"/>
    <property type="molecule type" value="Genomic_DNA"/>
</dbReference>
<organism evidence="1 2">
    <name type="scientific">Cognatiyoonia sediminum</name>
    <dbReference type="NCBI Taxonomy" id="1508389"/>
    <lineage>
        <taxon>Bacteria</taxon>
        <taxon>Pseudomonadati</taxon>
        <taxon>Pseudomonadota</taxon>
        <taxon>Alphaproteobacteria</taxon>
        <taxon>Rhodobacterales</taxon>
        <taxon>Paracoccaceae</taxon>
        <taxon>Cognatiyoonia</taxon>
    </lineage>
</organism>
<dbReference type="RefSeq" id="WP_083526228.1">
    <property type="nucleotide sequence ID" value="NZ_FQXB01000002.1"/>
</dbReference>
<evidence type="ECO:0000313" key="2">
    <source>
        <dbReference type="Proteomes" id="UP000184074"/>
    </source>
</evidence>
<accession>A0A1M5PQ65</accession>
<reference evidence="1 2" key="1">
    <citation type="submission" date="2016-11" db="EMBL/GenBank/DDBJ databases">
        <authorList>
            <person name="Jaros S."/>
            <person name="Januszkiewicz K."/>
            <person name="Wedrychowicz H."/>
        </authorList>
    </citation>
    <scope>NUCLEOTIDE SEQUENCE [LARGE SCALE GENOMIC DNA]</scope>
    <source>
        <strain evidence="1 2">DSM 28715</strain>
    </source>
</reference>
<proteinExistence type="predicted"/>
<gene>
    <name evidence="1" type="ORF">SAMN05444003_1767</name>
</gene>
<sequence>MRLNCIVLPLLLAACASPQESCISDANRELSIITGLVNETRANIARGFAVGTEEDVIVRRGLCDGETEDGVAIKVACDRTITRERRVPVAIDLNAERAKLASLVERQTELRSNLNTRVDQCRVQFPES</sequence>
<name>A0A1M5PQ65_9RHOB</name>